<sequence>MFHRLYGFTSFCQANASAPRLHSFLPLASLSPFFPPRHIIARHITIVKQIINVFAIDTTLCTSFLLNQLRFCCPEYHKSKLYF</sequence>
<evidence type="ECO:0000313" key="1">
    <source>
        <dbReference type="EMBL" id="DAE26169.1"/>
    </source>
</evidence>
<organism evidence="1">
    <name type="scientific">Myoviridae sp. ctxlX31</name>
    <dbReference type="NCBI Taxonomy" id="2827293"/>
    <lineage>
        <taxon>Viruses</taxon>
        <taxon>Duplodnaviria</taxon>
        <taxon>Heunggongvirae</taxon>
        <taxon>Uroviricota</taxon>
        <taxon>Caudoviricetes</taxon>
    </lineage>
</organism>
<protein>
    <submittedName>
        <fullName evidence="1">Uncharacterized protein</fullName>
    </submittedName>
</protein>
<reference evidence="1" key="1">
    <citation type="journal article" date="2021" name="Proc. Natl. Acad. Sci. U.S.A.">
        <title>A Catalog of Tens of Thousands of Viruses from Human Metagenomes Reveals Hidden Associations with Chronic Diseases.</title>
        <authorList>
            <person name="Tisza M.J."/>
            <person name="Buck C.B."/>
        </authorList>
    </citation>
    <scope>NUCLEOTIDE SEQUENCE</scope>
    <source>
        <strain evidence="1">CtxlX31</strain>
    </source>
</reference>
<proteinExistence type="predicted"/>
<dbReference type="EMBL" id="BK015810">
    <property type="protein sequence ID" value="DAE26169.1"/>
    <property type="molecule type" value="Genomic_DNA"/>
</dbReference>
<name>A0A8S5R510_9CAUD</name>
<accession>A0A8S5R510</accession>